<dbReference type="GO" id="GO:0030288">
    <property type="term" value="C:outer membrane-bounded periplasmic space"/>
    <property type="evidence" value="ECO:0007669"/>
    <property type="project" value="InterPro"/>
</dbReference>
<reference evidence="9 10" key="1">
    <citation type="submission" date="2013-02" db="EMBL/GenBank/DDBJ databases">
        <authorList>
            <person name="Genoscope - CEA"/>
        </authorList>
    </citation>
    <scope>NUCLEOTIDE SEQUENCE [LARGE SCALE GENOMIC DNA]</scope>
    <source>
        <strain evidence="9 10">STM 2683</strain>
    </source>
</reference>
<comment type="caution">
    <text evidence="9">The sequence shown here is derived from an EMBL/GenBank/DDBJ whole genome shotgun (WGS) entry which is preliminary data.</text>
</comment>
<evidence type="ECO:0000313" key="9">
    <source>
        <dbReference type="EMBL" id="CCV04187.1"/>
    </source>
</evidence>
<dbReference type="GO" id="GO:0008237">
    <property type="term" value="F:metallopeptidase activity"/>
    <property type="evidence" value="ECO:0007669"/>
    <property type="project" value="UniProtKB-KW"/>
</dbReference>
<proteinExistence type="predicted"/>
<dbReference type="GO" id="GO:0004252">
    <property type="term" value="F:serine-type endopeptidase activity"/>
    <property type="evidence" value="ECO:0007669"/>
    <property type="project" value="InterPro"/>
</dbReference>
<dbReference type="Pfam" id="PF03411">
    <property type="entry name" value="Peptidase_M74"/>
    <property type="match status" value="1"/>
</dbReference>
<organism evidence="9 10">
    <name type="scientific">Mesorhizobium metallidurans STM 2683</name>
    <dbReference type="NCBI Taxonomy" id="1297569"/>
    <lineage>
        <taxon>Bacteria</taxon>
        <taxon>Pseudomonadati</taxon>
        <taxon>Pseudomonadota</taxon>
        <taxon>Alphaproteobacteria</taxon>
        <taxon>Hyphomicrobiales</taxon>
        <taxon>Phyllobacteriaceae</taxon>
        <taxon>Mesorhizobium</taxon>
    </lineage>
</organism>
<evidence type="ECO:0000256" key="2">
    <source>
        <dbReference type="ARBA" id="ARBA00022723"/>
    </source>
</evidence>
<evidence type="ECO:0000256" key="4">
    <source>
        <dbReference type="ARBA" id="ARBA00022764"/>
    </source>
</evidence>
<feature type="chain" id="PRO_5004066117" evidence="8">
    <location>
        <begin position="42"/>
        <end position="372"/>
    </location>
</feature>
<dbReference type="GO" id="GO:0046872">
    <property type="term" value="F:metal ion binding"/>
    <property type="evidence" value="ECO:0007669"/>
    <property type="project" value="UniProtKB-KW"/>
</dbReference>
<feature type="signal peptide" evidence="8">
    <location>
        <begin position="1"/>
        <end position="41"/>
    </location>
</feature>
<dbReference type="Proteomes" id="UP000012062">
    <property type="component" value="Unassembled WGS sequence"/>
</dbReference>
<keyword evidence="2" id="KW-0479">Metal-binding</keyword>
<gene>
    <name evidence="9" type="ORF">MESS2_1220024</name>
</gene>
<keyword evidence="3 8" id="KW-0732">Signal</keyword>
<dbReference type="InterPro" id="IPR009045">
    <property type="entry name" value="Zn_M74/Hedgehog-like"/>
</dbReference>
<dbReference type="SUPFAM" id="SSF55166">
    <property type="entry name" value="Hedgehog/DD-peptidase"/>
    <property type="match status" value="1"/>
</dbReference>
<accession>M5EIH0</accession>
<evidence type="ECO:0000256" key="8">
    <source>
        <dbReference type="SAM" id="SignalP"/>
    </source>
</evidence>
<keyword evidence="4" id="KW-0574">Periplasm</keyword>
<dbReference type="AlphaFoldDB" id="M5EIH0"/>
<evidence type="ECO:0000256" key="7">
    <source>
        <dbReference type="ARBA" id="ARBA00023049"/>
    </source>
</evidence>
<dbReference type="InterPro" id="IPR005073">
    <property type="entry name" value="Peptidase_M74"/>
</dbReference>
<protein>
    <submittedName>
        <fullName evidence="9">Penicillin-insensitive murein endopeptidase A</fullName>
    </submittedName>
</protein>
<dbReference type="eggNOG" id="COG3770">
    <property type="taxonomic scope" value="Bacteria"/>
</dbReference>
<evidence type="ECO:0000256" key="6">
    <source>
        <dbReference type="ARBA" id="ARBA00022833"/>
    </source>
</evidence>
<evidence type="ECO:0000256" key="3">
    <source>
        <dbReference type="ARBA" id="ARBA00022729"/>
    </source>
</evidence>
<name>M5EIH0_9HYPH</name>
<keyword evidence="1" id="KW-0645">Protease</keyword>
<sequence>MIRLEFAEGYRFMQMLQRSWTPLMAAAFAVLAGLAAQPAAAEELAKDLFGAKKLPAVAAPQSIGFYSTGCFAGGVAIPMDGPYWEVMRPSRNRRWGHPAMIGLIEKLSRDAAADGWRGLLVGDISQPRGGPMLTGHASHQIGLDADIWLTPMSDKRLSPNQREKMSATLLVDEKTHLVKEALWTPQHALLLKRAASYKEVERILVNPGIKKKLCDTVKGDRAWLRKIRPFWGHDYHFHMRVGCQPGSPDCKRQEVTAPGDGCDQSLAWWFTDEPWRPAKNPDKPKAREMMTMASLPRGCQAVLDAPAPSSAEAATYYGGASIAASAPAAVQPPVAAPEPAITDGAGALPASANAFAATPEIGIPLPRPRPGN</sequence>
<keyword evidence="7" id="KW-0482">Metalloprotease</keyword>
<dbReference type="GO" id="GO:0006508">
    <property type="term" value="P:proteolysis"/>
    <property type="evidence" value="ECO:0007669"/>
    <property type="project" value="UniProtKB-KW"/>
</dbReference>
<evidence type="ECO:0000256" key="5">
    <source>
        <dbReference type="ARBA" id="ARBA00022801"/>
    </source>
</evidence>
<keyword evidence="6" id="KW-0862">Zinc</keyword>
<evidence type="ECO:0000256" key="1">
    <source>
        <dbReference type="ARBA" id="ARBA00022670"/>
    </source>
</evidence>
<keyword evidence="5" id="KW-0378">Hydrolase</keyword>
<dbReference type="EMBL" id="CAUM01000027">
    <property type="protein sequence ID" value="CCV04187.1"/>
    <property type="molecule type" value="Genomic_DNA"/>
</dbReference>
<keyword evidence="10" id="KW-1185">Reference proteome</keyword>
<evidence type="ECO:0000313" key="10">
    <source>
        <dbReference type="Proteomes" id="UP000012062"/>
    </source>
</evidence>
<dbReference type="STRING" id="1297569.MESS2_1220024"/>
<dbReference type="NCBIfam" id="NF006947">
    <property type="entry name" value="PRK09429.1"/>
    <property type="match status" value="1"/>
</dbReference>
<dbReference type="Gene3D" id="3.30.1380.10">
    <property type="match status" value="1"/>
</dbReference>